<comment type="caution">
    <text evidence="9">The sequence shown here is derived from an EMBL/GenBank/DDBJ whole genome shotgun (WGS) entry which is preliminary data.</text>
</comment>
<dbReference type="Gene3D" id="1.10.1090.10">
    <property type="entry name" value="Cytochrome b-c1 complex subunit 7"/>
    <property type="match status" value="1"/>
</dbReference>
<evidence type="ECO:0000256" key="4">
    <source>
        <dbReference type="ARBA" id="ARBA00022660"/>
    </source>
</evidence>
<name>A0A176VP82_MARPO</name>
<evidence type="ECO:0008006" key="11">
    <source>
        <dbReference type="Google" id="ProtNLM"/>
    </source>
</evidence>
<keyword evidence="5" id="KW-0999">Mitochondrion inner membrane</keyword>
<dbReference type="Proteomes" id="UP000077202">
    <property type="component" value="Unassembled WGS sequence"/>
</dbReference>
<keyword evidence="10" id="KW-1185">Reference proteome</keyword>
<dbReference type="GO" id="GO:0005743">
    <property type="term" value="C:mitochondrial inner membrane"/>
    <property type="evidence" value="ECO:0007669"/>
    <property type="project" value="UniProtKB-SubCell"/>
</dbReference>
<dbReference type="PANTHER" id="PTHR12022">
    <property type="entry name" value="UBIQUINOL-CYTOCHROME C REDUCTASE COMPLEX 14 KD PROTEIN"/>
    <property type="match status" value="1"/>
</dbReference>
<dbReference type="GO" id="GO:0006122">
    <property type="term" value="P:mitochondrial electron transport, ubiquinol to cytochrome c"/>
    <property type="evidence" value="ECO:0007669"/>
    <property type="project" value="InterPro"/>
</dbReference>
<keyword evidence="4" id="KW-0679">Respiratory chain</keyword>
<reference evidence="9" key="1">
    <citation type="submission" date="2016-03" db="EMBL/GenBank/DDBJ databases">
        <title>Mechanisms controlling the formation of the plant cell surface in tip-growing cells are functionally conserved among land plants.</title>
        <authorList>
            <person name="Honkanen S."/>
            <person name="Jones V.A."/>
            <person name="Morieri G."/>
            <person name="Champion C."/>
            <person name="Hetherington A.J."/>
            <person name="Kelly S."/>
            <person name="Saint-Marcoux D."/>
            <person name="Proust H."/>
            <person name="Prescott H."/>
            <person name="Dolan L."/>
        </authorList>
    </citation>
    <scope>NUCLEOTIDE SEQUENCE [LARGE SCALE GENOMIC DNA]</scope>
    <source>
        <tissue evidence="9">Whole gametophyte</tissue>
    </source>
</reference>
<evidence type="ECO:0000256" key="1">
    <source>
        <dbReference type="ARBA" id="ARBA00004443"/>
    </source>
</evidence>
<evidence type="ECO:0000256" key="3">
    <source>
        <dbReference type="ARBA" id="ARBA00022448"/>
    </source>
</evidence>
<organism evidence="9 10">
    <name type="scientific">Marchantia polymorpha subsp. ruderalis</name>
    <dbReference type="NCBI Taxonomy" id="1480154"/>
    <lineage>
        <taxon>Eukaryota</taxon>
        <taxon>Viridiplantae</taxon>
        <taxon>Streptophyta</taxon>
        <taxon>Embryophyta</taxon>
        <taxon>Marchantiophyta</taxon>
        <taxon>Marchantiopsida</taxon>
        <taxon>Marchantiidae</taxon>
        <taxon>Marchantiales</taxon>
        <taxon>Marchantiaceae</taxon>
        <taxon>Marchantia</taxon>
    </lineage>
</organism>
<dbReference type="SUPFAM" id="SSF81524">
    <property type="entry name" value="14 kDa protein of cytochrome bc1 complex (Ubiquinol-cytochrome c reductase)"/>
    <property type="match status" value="1"/>
</dbReference>
<evidence type="ECO:0000313" key="9">
    <source>
        <dbReference type="EMBL" id="OAE21626.1"/>
    </source>
</evidence>
<dbReference type="PANTHER" id="PTHR12022:SF0">
    <property type="entry name" value="CYTOCHROME B-C1 COMPLEX SUBUNIT 7"/>
    <property type="match status" value="1"/>
</dbReference>
<evidence type="ECO:0000256" key="6">
    <source>
        <dbReference type="ARBA" id="ARBA00022982"/>
    </source>
</evidence>
<gene>
    <name evidence="9" type="ORF">AXG93_939s1360</name>
</gene>
<dbReference type="AlphaFoldDB" id="A0A176VP82"/>
<keyword evidence="8" id="KW-0472">Membrane</keyword>
<dbReference type="InterPro" id="IPR003197">
    <property type="entry name" value="QCR7"/>
</dbReference>
<dbReference type="InterPro" id="IPR036544">
    <property type="entry name" value="QCR7_sf"/>
</dbReference>
<evidence type="ECO:0000256" key="5">
    <source>
        <dbReference type="ARBA" id="ARBA00022792"/>
    </source>
</evidence>
<dbReference type="Pfam" id="PF02271">
    <property type="entry name" value="UCR_14kD"/>
    <property type="match status" value="1"/>
</dbReference>
<comment type="similarity">
    <text evidence="2">Belongs to the UQCRB/QCR7 family.</text>
</comment>
<evidence type="ECO:0000256" key="2">
    <source>
        <dbReference type="ARBA" id="ARBA00008554"/>
    </source>
</evidence>
<accession>A0A176VP82</accession>
<protein>
    <recommendedName>
        <fullName evidence="11">Cytochrome b-c1 complex subunit 7</fullName>
    </recommendedName>
</protein>
<keyword evidence="3" id="KW-0813">Transport</keyword>
<evidence type="ECO:0000313" key="10">
    <source>
        <dbReference type="Proteomes" id="UP000077202"/>
    </source>
</evidence>
<keyword evidence="7" id="KW-0496">Mitochondrion</keyword>
<dbReference type="GO" id="GO:0045275">
    <property type="term" value="C:respiratory chain complex III"/>
    <property type="evidence" value="ECO:0007669"/>
    <property type="project" value="InterPro"/>
</dbReference>
<sequence>MASFLTKLSEPIWNWASRRYQAAVAKELKKYEGNWMGRQQPRKSKLCGRIKKGNLLRSNIVGKVGNIDEDLNLFFGILFEVVGLRYDDLYDEMYDLDIKEAMSRLPESEILARNARIKRAMDASMKHVYLPKELQAKQTPFQYYLQDALDQVKQERKEHGEVGASMPYNREIP</sequence>
<evidence type="ECO:0000256" key="7">
    <source>
        <dbReference type="ARBA" id="ARBA00023128"/>
    </source>
</evidence>
<evidence type="ECO:0000256" key="8">
    <source>
        <dbReference type="ARBA" id="ARBA00023136"/>
    </source>
</evidence>
<keyword evidence="6" id="KW-0249">Electron transport</keyword>
<dbReference type="EMBL" id="LVLJ01003379">
    <property type="protein sequence ID" value="OAE21626.1"/>
    <property type="molecule type" value="Genomic_DNA"/>
</dbReference>
<comment type="subcellular location">
    <subcellularLocation>
        <location evidence="1">Mitochondrion inner membrane</location>
        <topology evidence="1">Peripheral membrane protein</topology>
        <orientation evidence="1">Matrix side</orientation>
    </subcellularLocation>
</comment>
<proteinExistence type="inferred from homology"/>